<dbReference type="InterPro" id="IPR013766">
    <property type="entry name" value="Thioredoxin_domain"/>
</dbReference>
<dbReference type="Proteomes" id="UP000265845">
    <property type="component" value="Unassembled WGS sequence"/>
</dbReference>
<evidence type="ECO:0000313" key="5">
    <source>
        <dbReference type="Proteomes" id="UP000265845"/>
    </source>
</evidence>
<feature type="chain" id="PRO_5017411371" evidence="2">
    <location>
        <begin position="23"/>
        <end position="228"/>
    </location>
</feature>
<dbReference type="PANTHER" id="PTHR42852:SF13">
    <property type="entry name" value="PROTEIN DIPZ"/>
    <property type="match status" value="1"/>
</dbReference>
<dbReference type="PROSITE" id="PS51257">
    <property type="entry name" value="PROKAR_LIPOPROTEIN"/>
    <property type="match status" value="1"/>
</dbReference>
<evidence type="ECO:0000256" key="1">
    <source>
        <dbReference type="SAM" id="MobiDB-lite"/>
    </source>
</evidence>
<evidence type="ECO:0000256" key="2">
    <source>
        <dbReference type="SAM" id="SignalP"/>
    </source>
</evidence>
<proteinExistence type="predicted"/>
<reference evidence="4 5" key="1">
    <citation type="submission" date="2018-08" db="EMBL/GenBank/DDBJ databases">
        <title>Henriciella mobilis sp. nov., isolated from seawater.</title>
        <authorList>
            <person name="Cheng H."/>
            <person name="Wu Y.-H."/>
            <person name="Xu X.-W."/>
            <person name="Guo L.-L."/>
        </authorList>
    </citation>
    <scope>NUCLEOTIDE SEQUENCE [LARGE SCALE GENOMIC DNA]</scope>
    <source>
        <strain evidence="4 5">CCUG67844</strain>
    </source>
</reference>
<name>A0A399RMC4_9PROT</name>
<keyword evidence="2" id="KW-0732">Signal</keyword>
<evidence type="ECO:0000313" key="4">
    <source>
        <dbReference type="EMBL" id="RIJ30982.1"/>
    </source>
</evidence>
<organism evidence="4 5">
    <name type="scientific">Henriciella algicola</name>
    <dbReference type="NCBI Taxonomy" id="1608422"/>
    <lineage>
        <taxon>Bacteria</taxon>
        <taxon>Pseudomonadati</taxon>
        <taxon>Pseudomonadota</taxon>
        <taxon>Alphaproteobacteria</taxon>
        <taxon>Hyphomonadales</taxon>
        <taxon>Hyphomonadaceae</taxon>
        <taxon>Henriciella</taxon>
    </lineage>
</organism>
<dbReference type="Gene3D" id="3.40.30.10">
    <property type="entry name" value="Glutaredoxin"/>
    <property type="match status" value="1"/>
</dbReference>
<comment type="caution">
    <text evidence="4">The sequence shown here is derived from an EMBL/GenBank/DDBJ whole genome shotgun (WGS) entry which is preliminary data.</text>
</comment>
<protein>
    <submittedName>
        <fullName evidence="4">TlpA family protein disulfide reductase</fullName>
    </submittedName>
</protein>
<sequence>MIRTLILSASLALLAACGGAGSTGDDSATGFIKPGASVPESAERREDGVPRDDYGRPYDYEFLGRELPAFSGTMISGSRFSTGDLEGQWTLIDVWGLWCGDCMADAPYVEELWNEVSGSDELAFLSIHTPPNAQRADEAFGRYGSVGAYFEEKGYSYPTIVDEDASIRETLGIAWTPSYILVAPDLTVQGFRSELAAASSDDPVADLLADIEAVKASYTPGAPRPVED</sequence>
<dbReference type="AlphaFoldDB" id="A0A399RMC4"/>
<feature type="region of interest" description="Disordered" evidence="1">
    <location>
        <begin position="22"/>
        <end position="51"/>
    </location>
</feature>
<dbReference type="Pfam" id="PF08534">
    <property type="entry name" value="Redoxin"/>
    <property type="match status" value="1"/>
</dbReference>
<dbReference type="InterPro" id="IPR013740">
    <property type="entry name" value="Redoxin"/>
</dbReference>
<dbReference type="PANTHER" id="PTHR42852">
    <property type="entry name" value="THIOL:DISULFIDE INTERCHANGE PROTEIN DSBE"/>
    <property type="match status" value="1"/>
</dbReference>
<dbReference type="PROSITE" id="PS51352">
    <property type="entry name" value="THIOREDOXIN_2"/>
    <property type="match status" value="1"/>
</dbReference>
<keyword evidence="5" id="KW-1185">Reference proteome</keyword>
<dbReference type="GO" id="GO:0016491">
    <property type="term" value="F:oxidoreductase activity"/>
    <property type="evidence" value="ECO:0007669"/>
    <property type="project" value="InterPro"/>
</dbReference>
<dbReference type="InterPro" id="IPR036249">
    <property type="entry name" value="Thioredoxin-like_sf"/>
</dbReference>
<dbReference type="RefSeq" id="WP_119452482.1">
    <property type="nucleotide sequence ID" value="NZ_QWGA01000003.1"/>
</dbReference>
<dbReference type="SUPFAM" id="SSF52833">
    <property type="entry name" value="Thioredoxin-like"/>
    <property type="match status" value="1"/>
</dbReference>
<feature type="signal peptide" evidence="2">
    <location>
        <begin position="1"/>
        <end position="22"/>
    </location>
</feature>
<accession>A0A399RMC4</accession>
<dbReference type="OrthoDB" id="743079at2"/>
<gene>
    <name evidence="4" type="ORF">D1222_01555</name>
</gene>
<feature type="domain" description="Thioredoxin" evidence="3">
    <location>
        <begin position="61"/>
        <end position="216"/>
    </location>
</feature>
<feature type="compositionally biased region" description="Basic and acidic residues" evidence="1">
    <location>
        <begin position="41"/>
        <end position="51"/>
    </location>
</feature>
<dbReference type="InterPro" id="IPR050553">
    <property type="entry name" value="Thioredoxin_ResA/DsbE_sf"/>
</dbReference>
<evidence type="ECO:0000259" key="3">
    <source>
        <dbReference type="PROSITE" id="PS51352"/>
    </source>
</evidence>
<dbReference type="EMBL" id="QWGA01000003">
    <property type="protein sequence ID" value="RIJ30982.1"/>
    <property type="molecule type" value="Genomic_DNA"/>
</dbReference>
<dbReference type="CDD" id="cd02966">
    <property type="entry name" value="TlpA_like_family"/>
    <property type="match status" value="1"/>
</dbReference>